<dbReference type="STRING" id="1287681.M7SX53"/>
<keyword evidence="2" id="KW-0326">Glycosidase</keyword>
<dbReference type="InterPro" id="IPR002594">
    <property type="entry name" value="GH12"/>
</dbReference>
<evidence type="ECO:0000313" key="5">
    <source>
        <dbReference type="Proteomes" id="UP000012174"/>
    </source>
</evidence>
<dbReference type="KEGG" id="ela:UCREL1_10945"/>
<keyword evidence="2" id="KW-0624">Polysaccharide degradation</keyword>
<keyword evidence="5" id="KW-1185">Reference proteome</keyword>
<evidence type="ECO:0000313" key="4">
    <source>
        <dbReference type="EMBL" id="EMR62131.1"/>
    </source>
</evidence>
<dbReference type="InterPro" id="IPR013319">
    <property type="entry name" value="GH11/12"/>
</dbReference>
<evidence type="ECO:0000256" key="2">
    <source>
        <dbReference type="RuleBase" id="RU361163"/>
    </source>
</evidence>
<dbReference type="GO" id="GO:0000272">
    <property type="term" value="P:polysaccharide catabolic process"/>
    <property type="evidence" value="ECO:0007669"/>
    <property type="project" value="UniProtKB-KW"/>
</dbReference>
<keyword evidence="2" id="KW-0119">Carbohydrate metabolism</keyword>
<dbReference type="EMBL" id="KB707492">
    <property type="protein sequence ID" value="EMR62131.1"/>
    <property type="molecule type" value="Genomic_DNA"/>
</dbReference>
<dbReference type="HOGENOM" id="CLU_051064_0_1_1"/>
<proteinExistence type="inferred from homology"/>
<dbReference type="Proteomes" id="UP000012174">
    <property type="component" value="Unassembled WGS sequence"/>
</dbReference>
<dbReference type="OMA" id="NLWGQAQ"/>
<feature type="chain" id="PRO_5004085090" evidence="3">
    <location>
        <begin position="20"/>
        <end position="255"/>
    </location>
</feature>
<dbReference type="eggNOG" id="ENOG502RXZE">
    <property type="taxonomic scope" value="Eukaryota"/>
</dbReference>
<dbReference type="OrthoDB" id="95118at2759"/>
<dbReference type="InterPro" id="IPR013320">
    <property type="entry name" value="ConA-like_dom_sf"/>
</dbReference>
<dbReference type="AlphaFoldDB" id="M7SX53"/>
<comment type="similarity">
    <text evidence="1 2">Belongs to the glycosyl hydrolase 12 (cellulase H) family.</text>
</comment>
<organism evidence="4 5">
    <name type="scientific">Eutypa lata (strain UCR-EL1)</name>
    <name type="common">Grapevine dieback disease fungus</name>
    <name type="synonym">Eutypa armeniacae</name>
    <dbReference type="NCBI Taxonomy" id="1287681"/>
    <lineage>
        <taxon>Eukaryota</taxon>
        <taxon>Fungi</taxon>
        <taxon>Dikarya</taxon>
        <taxon>Ascomycota</taxon>
        <taxon>Pezizomycotina</taxon>
        <taxon>Sordariomycetes</taxon>
        <taxon>Xylariomycetidae</taxon>
        <taxon>Xylariales</taxon>
        <taxon>Diatrypaceae</taxon>
        <taxon>Eutypa</taxon>
    </lineage>
</organism>
<keyword evidence="3" id="KW-0732">Signal</keyword>
<protein>
    <submittedName>
        <fullName evidence="4">Putative glycoside hydrolase family 12 protein</fullName>
    </submittedName>
</protein>
<dbReference type="PANTHER" id="PTHR34002:SF9">
    <property type="entry name" value="XYLOGLUCAN-SPECIFIC ENDO-BETA-1,4-GLUCANASE A"/>
    <property type="match status" value="1"/>
</dbReference>
<sequence length="255" mass="26577">MKTTRSTILLLTTTGLALASPSPSPSRTVEKRATTFCDQWGSLETAGYIVYNNLWGQDSADSGEQCTTVEDASGALAWSTAWTWAGGDYNVKSYANAVRQADAKALSEVASIPSSWSWSYTGTSIVANVAYDLFTSSSATGDAEYEVMIWLGALGGAGPISSTGSTIATPAVAGATWDLYYGLNGQMEVYSFVTQDAGATSASFSGDVADFVAYLADGQGFPRDSQFLLSAGAGTEPFVGTGATFTTTAYSLEIN</sequence>
<dbReference type="PANTHER" id="PTHR34002">
    <property type="entry name" value="BLR1656 PROTEIN"/>
    <property type="match status" value="1"/>
</dbReference>
<dbReference type="Pfam" id="PF01670">
    <property type="entry name" value="Glyco_hydro_12"/>
    <property type="match status" value="1"/>
</dbReference>
<reference evidence="5" key="1">
    <citation type="journal article" date="2013" name="Genome Announc.">
        <title>Draft genome sequence of the grapevine dieback fungus Eutypa lata UCR-EL1.</title>
        <authorList>
            <person name="Blanco-Ulate B."/>
            <person name="Rolshausen P.E."/>
            <person name="Cantu D."/>
        </authorList>
    </citation>
    <scope>NUCLEOTIDE SEQUENCE [LARGE SCALE GENOMIC DNA]</scope>
    <source>
        <strain evidence="5">UCR-EL1</strain>
    </source>
</reference>
<dbReference type="GO" id="GO:0008810">
    <property type="term" value="F:cellulase activity"/>
    <property type="evidence" value="ECO:0007669"/>
    <property type="project" value="InterPro"/>
</dbReference>
<evidence type="ECO:0000256" key="1">
    <source>
        <dbReference type="ARBA" id="ARBA00005519"/>
    </source>
</evidence>
<accession>M7SX53</accession>
<feature type="signal peptide" evidence="3">
    <location>
        <begin position="1"/>
        <end position="19"/>
    </location>
</feature>
<keyword evidence="2 4" id="KW-0378">Hydrolase</keyword>
<name>M7SX53_EUTLA</name>
<evidence type="ECO:0000256" key="3">
    <source>
        <dbReference type="SAM" id="SignalP"/>
    </source>
</evidence>
<gene>
    <name evidence="4" type="ORF">UCREL1_10945</name>
</gene>
<dbReference type="Gene3D" id="2.60.120.180">
    <property type="match status" value="1"/>
</dbReference>
<dbReference type="SUPFAM" id="SSF49899">
    <property type="entry name" value="Concanavalin A-like lectins/glucanases"/>
    <property type="match status" value="1"/>
</dbReference>